<dbReference type="GO" id="GO:0000428">
    <property type="term" value="C:DNA-directed RNA polymerase complex"/>
    <property type="evidence" value="ECO:0007669"/>
    <property type="project" value="UniProtKB-KW"/>
</dbReference>
<proteinExistence type="inferred from homology"/>
<evidence type="ECO:0000256" key="4">
    <source>
        <dbReference type="ARBA" id="ARBA00022679"/>
    </source>
</evidence>
<reference evidence="8" key="1">
    <citation type="submission" date="2021-06" db="EMBL/GenBank/DDBJ databases">
        <authorList>
            <person name="Hodson N. C."/>
            <person name="Mongue J. A."/>
            <person name="Jaron S. K."/>
        </authorList>
    </citation>
    <scope>NUCLEOTIDE SEQUENCE</scope>
</reference>
<evidence type="ECO:0000256" key="2">
    <source>
        <dbReference type="ARBA" id="ARBA00012418"/>
    </source>
</evidence>
<evidence type="ECO:0000256" key="3">
    <source>
        <dbReference type="ARBA" id="ARBA00022478"/>
    </source>
</evidence>
<dbReference type="EMBL" id="CAJVCH010336044">
    <property type="protein sequence ID" value="CAG7815110.1"/>
    <property type="molecule type" value="Genomic_DNA"/>
</dbReference>
<keyword evidence="4" id="KW-0808">Transferase</keyword>
<dbReference type="EC" id="2.7.7.6" evidence="2"/>
<dbReference type="GO" id="GO:0003899">
    <property type="term" value="F:DNA-directed RNA polymerase activity"/>
    <property type="evidence" value="ECO:0007669"/>
    <property type="project" value="UniProtKB-EC"/>
</dbReference>
<dbReference type="GO" id="GO:0006351">
    <property type="term" value="P:DNA-templated transcription"/>
    <property type="evidence" value="ECO:0007669"/>
    <property type="project" value="InterPro"/>
</dbReference>
<feature type="domain" description="RNA polymerase Rpb2" evidence="7">
    <location>
        <begin position="16"/>
        <end position="161"/>
    </location>
</feature>
<evidence type="ECO:0000256" key="1">
    <source>
        <dbReference type="ARBA" id="ARBA00006835"/>
    </source>
</evidence>
<evidence type="ECO:0000256" key="5">
    <source>
        <dbReference type="ARBA" id="ARBA00022695"/>
    </source>
</evidence>
<dbReference type="GO" id="GO:0032549">
    <property type="term" value="F:ribonucleoside binding"/>
    <property type="evidence" value="ECO:0007669"/>
    <property type="project" value="InterPro"/>
</dbReference>
<comment type="similarity">
    <text evidence="1">Belongs to the RNA polymerase beta chain family.</text>
</comment>
<dbReference type="Pfam" id="PF04561">
    <property type="entry name" value="RNA_pol_Rpb2_2"/>
    <property type="match status" value="1"/>
</dbReference>
<protein>
    <recommendedName>
        <fullName evidence="2">DNA-directed RNA polymerase</fullName>
        <ecNumber evidence="2">2.7.7.6</ecNumber>
    </recommendedName>
</protein>
<comment type="caution">
    <text evidence="8">The sequence shown here is derived from an EMBL/GenBank/DDBJ whole genome shotgun (WGS) entry which is preliminary data.</text>
</comment>
<name>A0A8J2PHC3_9HEXA</name>
<evidence type="ECO:0000259" key="7">
    <source>
        <dbReference type="Pfam" id="PF04561"/>
    </source>
</evidence>
<keyword evidence="3" id="KW-0240">DNA-directed RNA polymerase</keyword>
<dbReference type="Proteomes" id="UP000708208">
    <property type="component" value="Unassembled WGS sequence"/>
</dbReference>
<keyword evidence="5" id="KW-0548">Nucleotidyltransferase</keyword>
<evidence type="ECO:0000313" key="8">
    <source>
        <dbReference type="EMBL" id="CAG7815110.1"/>
    </source>
</evidence>
<evidence type="ECO:0000256" key="6">
    <source>
        <dbReference type="ARBA" id="ARBA00023163"/>
    </source>
</evidence>
<dbReference type="InterPro" id="IPR007642">
    <property type="entry name" value="RNA_pol_Rpb2_2"/>
</dbReference>
<organism evidence="8 9">
    <name type="scientific">Allacma fusca</name>
    <dbReference type="NCBI Taxonomy" id="39272"/>
    <lineage>
        <taxon>Eukaryota</taxon>
        <taxon>Metazoa</taxon>
        <taxon>Ecdysozoa</taxon>
        <taxon>Arthropoda</taxon>
        <taxon>Hexapoda</taxon>
        <taxon>Collembola</taxon>
        <taxon>Symphypleona</taxon>
        <taxon>Sminthuridae</taxon>
        <taxon>Allacma</taxon>
    </lineage>
</organism>
<dbReference type="AlphaFoldDB" id="A0A8J2PHC3"/>
<gene>
    <name evidence="8" type="ORF">AFUS01_LOCUS25809</name>
</gene>
<sequence length="236" mass="26841">MGCKREAKPFKNLQCGKQFVVVIPRLHKPIPLILLLQALGCTCPEEVITFVMQGDTDEVVRSKINSLIDYSLDLWEHQLSRTDALDKIGSLVNGASLESTLQERIDLARDVLNDFVLQNIGATPESDWEKIRFICYMVRKVCDVYFGLRPPDERDNLINKRFELAGTLFLQLFKRLWKQLSFDVQRSIKRRLDMGVGYDIKDIIKPSIITKGFMFSVATGNWAERKGASVSAGVSQ</sequence>
<accession>A0A8J2PHC3</accession>
<keyword evidence="9" id="KW-1185">Reference proteome</keyword>
<dbReference type="PANTHER" id="PTHR20856">
    <property type="entry name" value="DNA-DIRECTED RNA POLYMERASE I SUBUNIT 2"/>
    <property type="match status" value="1"/>
</dbReference>
<feature type="non-terminal residue" evidence="8">
    <location>
        <position position="1"/>
    </location>
</feature>
<dbReference type="InterPro" id="IPR015712">
    <property type="entry name" value="DNA-dir_RNA_pol_su2"/>
</dbReference>
<dbReference type="GO" id="GO:0003677">
    <property type="term" value="F:DNA binding"/>
    <property type="evidence" value="ECO:0007669"/>
    <property type="project" value="InterPro"/>
</dbReference>
<keyword evidence="6" id="KW-0804">Transcription</keyword>
<evidence type="ECO:0000313" key="9">
    <source>
        <dbReference type="Proteomes" id="UP000708208"/>
    </source>
</evidence>